<protein>
    <submittedName>
        <fullName evidence="1">Uncharacterized protein</fullName>
    </submittedName>
</protein>
<comment type="caution">
    <text evidence="1">The sequence shown here is derived from an EMBL/GenBank/DDBJ whole genome shotgun (WGS) entry which is preliminary data.</text>
</comment>
<dbReference type="EMBL" id="JAIWYP010000002">
    <property type="protein sequence ID" value="KAH3868890.1"/>
    <property type="molecule type" value="Genomic_DNA"/>
</dbReference>
<keyword evidence="2" id="KW-1185">Reference proteome</keyword>
<evidence type="ECO:0000313" key="1">
    <source>
        <dbReference type="EMBL" id="KAH3868890.1"/>
    </source>
</evidence>
<sequence>MIVGVNYSHVFDRIRTVSCELSKKQRLTDRNICIDVPLLNKLRYVMKPLYGVLRRAKGDWKSIKLSSYKTAKDTVMNRL</sequence>
<proteinExistence type="predicted"/>
<reference evidence="1" key="2">
    <citation type="submission" date="2020-11" db="EMBL/GenBank/DDBJ databases">
        <authorList>
            <person name="McCartney M.A."/>
            <person name="Auch B."/>
            <person name="Kono T."/>
            <person name="Mallez S."/>
            <person name="Becker A."/>
            <person name="Gohl D.M."/>
            <person name="Silverstein K.A.T."/>
            <person name="Koren S."/>
            <person name="Bechman K.B."/>
            <person name="Herman A."/>
            <person name="Abrahante J.E."/>
            <person name="Garbe J."/>
        </authorList>
    </citation>
    <scope>NUCLEOTIDE SEQUENCE</scope>
    <source>
        <strain evidence="1">Duluth1</strain>
        <tissue evidence="1">Whole animal</tissue>
    </source>
</reference>
<name>A0A9D4RJW4_DREPO</name>
<reference evidence="1" key="1">
    <citation type="journal article" date="2019" name="bioRxiv">
        <title>The Genome of the Zebra Mussel, Dreissena polymorpha: A Resource for Invasive Species Research.</title>
        <authorList>
            <person name="McCartney M.A."/>
            <person name="Auch B."/>
            <person name="Kono T."/>
            <person name="Mallez S."/>
            <person name="Zhang Y."/>
            <person name="Obille A."/>
            <person name="Becker A."/>
            <person name="Abrahante J.E."/>
            <person name="Garbe J."/>
            <person name="Badalamenti J.P."/>
            <person name="Herman A."/>
            <person name="Mangelson H."/>
            <person name="Liachko I."/>
            <person name="Sullivan S."/>
            <person name="Sone E.D."/>
            <person name="Koren S."/>
            <person name="Silverstein K.A.T."/>
            <person name="Beckman K.B."/>
            <person name="Gohl D.M."/>
        </authorList>
    </citation>
    <scope>NUCLEOTIDE SEQUENCE</scope>
    <source>
        <strain evidence="1">Duluth1</strain>
        <tissue evidence="1">Whole animal</tissue>
    </source>
</reference>
<organism evidence="1 2">
    <name type="scientific">Dreissena polymorpha</name>
    <name type="common">Zebra mussel</name>
    <name type="synonym">Mytilus polymorpha</name>
    <dbReference type="NCBI Taxonomy" id="45954"/>
    <lineage>
        <taxon>Eukaryota</taxon>
        <taxon>Metazoa</taxon>
        <taxon>Spiralia</taxon>
        <taxon>Lophotrochozoa</taxon>
        <taxon>Mollusca</taxon>
        <taxon>Bivalvia</taxon>
        <taxon>Autobranchia</taxon>
        <taxon>Heteroconchia</taxon>
        <taxon>Euheterodonta</taxon>
        <taxon>Imparidentia</taxon>
        <taxon>Neoheterodontei</taxon>
        <taxon>Myida</taxon>
        <taxon>Dreissenoidea</taxon>
        <taxon>Dreissenidae</taxon>
        <taxon>Dreissena</taxon>
    </lineage>
</organism>
<dbReference type="AlphaFoldDB" id="A0A9D4RJW4"/>
<accession>A0A9D4RJW4</accession>
<dbReference type="Proteomes" id="UP000828390">
    <property type="component" value="Unassembled WGS sequence"/>
</dbReference>
<gene>
    <name evidence="1" type="ORF">DPMN_032045</name>
</gene>
<evidence type="ECO:0000313" key="2">
    <source>
        <dbReference type="Proteomes" id="UP000828390"/>
    </source>
</evidence>